<dbReference type="EMBL" id="MU393428">
    <property type="protein sequence ID" value="KAI4869743.1"/>
    <property type="molecule type" value="Genomic_DNA"/>
</dbReference>
<accession>A0ACB9ZFH2</accession>
<name>A0ACB9ZFH2_9PEZI</name>
<organism evidence="1 2">
    <name type="scientific">Hypoxylon rubiginosum</name>
    <dbReference type="NCBI Taxonomy" id="110542"/>
    <lineage>
        <taxon>Eukaryota</taxon>
        <taxon>Fungi</taxon>
        <taxon>Dikarya</taxon>
        <taxon>Ascomycota</taxon>
        <taxon>Pezizomycotina</taxon>
        <taxon>Sordariomycetes</taxon>
        <taxon>Xylariomycetidae</taxon>
        <taxon>Xylariales</taxon>
        <taxon>Hypoxylaceae</taxon>
        <taxon>Hypoxylon</taxon>
    </lineage>
</organism>
<evidence type="ECO:0000313" key="1">
    <source>
        <dbReference type="EMBL" id="KAI4869743.1"/>
    </source>
</evidence>
<gene>
    <name evidence="1" type="ORF">F4820DRAFT_405859</name>
</gene>
<sequence length="455" mass="51294">MMPARLNTGSQGTTIEEIPCYPDFAPTDDVPWIEEDQRQMLRLVEREPVVSLSIFLHEMAEDRIRPRPGGQGSWDSHTMRKLVIEKSMADLLLHSVPKILLGGLIMGISGWQARLPAAHPLALPHPIYKSDGPGTYIVSMGVQGRNGRGPSDKMDAYLDAYEVLENSVPEHRTPAECKLVQDAQRIDLFYAEKFENNGKPAFLEKDAETRTRKMRCLINMFRGFRTKAPNPDKPLLQTPSYVGCATESICGQSSGHLPSNEFQGSDYAWWLTMSCLRDMGLAPDVQVLHAVRTWEPEHLPISEILMTVLGRTEVENWGFNCRAPGSTKHNPAEPHDWDEDVMDVWIHRDYLQDQLRESQEGLDRAIRAMTEIPKLESEVQSLQWETMALLGQEAANAPTTFEEEEEVRNEIRLNQEAIDELDRINADLDLCLSLFDALPVSDEDGDEDEDAAASS</sequence>
<dbReference type="Proteomes" id="UP001497700">
    <property type="component" value="Unassembled WGS sequence"/>
</dbReference>
<reference evidence="1 2" key="1">
    <citation type="journal article" date="2022" name="New Phytol.">
        <title>Ecological generalism drives hyperdiversity of secondary metabolite gene clusters in xylarialean endophytes.</title>
        <authorList>
            <person name="Franco M.E.E."/>
            <person name="Wisecaver J.H."/>
            <person name="Arnold A.E."/>
            <person name="Ju Y.M."/>
            <person name="Slot J.C."/>
            <person name="Ahrendt S."/>
            <person name="Moore L.P."/>
            <person name="Eastman K.E."/>
            <person name="Scott K."/>
            <person name="Konkel Z."/>
            <person name="Mondo S.J."/>
            <person name="Kuo A."/>
            <person name="Hayes R.D."/>
            <person name="Haridas S."/>
            <person name="Andreopoulos B."/>
            <person name="Riley R."/>
            <person name="LaButti K."/>
            <person name="Pangilinan J."/>
            <person name="Lipzen A."/>
            <person name="Amirebrahimi M."/>
            <person name="Yan J."/>
            <person name="Adam C."/>
            <person name="Keymanesh K."/>
            <person name="Ng V."/>
            <person name="Louie K."/>
            <person name="Northen T."/>
            <person name="Drula E."/>
            <person name="Henrissat B."/>
            <person name="Hsieh H.M."/>
            <person name="Youens-Clark K."/>
            <person name="Lutzoni F."/>
            <person name="Miadlikowska J."/>
            <person name="Eastwood D.C."/>
            <person name="Hamelin R.C."/>
            <person name="Grigoriev I.V."/>
            <person name="U'Ren J.M."/>
        </authorList>
    </citation>
    <scope>NUCLEOTIDE SEQUENCE [LARGE SCALE GENOMIC DNA]</scope>
    <source>
        <strain evidence="1 2">CBS 119005</strain>
    </source>
</reference>
<protein>
    <submittedName>
        <fullName evidence="1">Uncharacterized protein</fullName>
    </submittedName>
</protein>
<comment type="caution">
    <text evidence="1">The sequence shown here is derived from an EMBL/GenBank/DDBJ whole genome shotgun (WGS) entry which is preliminary data.</text>
</comment>
<proteinExistence type="predicted"/>
<evidence type="ECO:0000313" key="2">
    <source>
        <dbReference type="Proteomes" id="UP001497700"/>
    </source>
</evidence>
<keyword evidence="2" id="KW-1185">Reference proteome</keyword>